<evidence type="ECO:0000256" key="9">
    <source>
        <dbReference type="ARBA" id="ARBA00047974"/>
    </source>
</evidence>
<evidence type="ECO:0000256" key="6">
    <source>
        <dbReference type="ARBA" id="ARBA00022777"/>
    </source>
</evidence>
<dbReference type="PROSITE" id="PS51481">
    <property type="entry name" value="DHAK"/>
    <property type="match status" value="1"/>
</dbReference>
<dbReference type="Pfam" id="PF02734">
    <property type="entry name" value="Dak2"/>
    <property type="match status" value="1"/>
</dbReference>
<protein>
    <recommendedName>
        <fullName evidence="16">Dihydroxyacetone kinase</fullName>
    </recommendedName>
</protein>
<feature type="region of interest" description="Disordered" evidence="11">
    <location>
        <begin position="325"/>
        <end position="351"/>
    </location>
</feature>
<dbReference type="FunFam" id="1.25.40.340:FF:000001">
    <property type="entry name" value="Dihydroxyacetone kinase 1"/>
    <property type="match status" value="1"/>
</dbReference>
<feature type="domain" description="DhaK" evidence="13">
    <location>
        <begin position="9"/>
        <end position="324"/>
    </location>
</feature>
<organism evidence="14 15">
    <name type="scientific">Exophiala dermatitidis</name>
    <name type="common">Black yeast-like fungus</name>
    <name type="synonym">Wangiella dermatitidis</name>
    <dbReference type="NCBI Taxonomy" id="5970"/>
    <lineage>
        <taxon>Eukaryota</taxon>
        <taxon>Fungi</taxon>
        <taxon>Dikarya</taxon>
        <taxon>Ascomycota</taxon>
        <taxon>Pezizomycotina</taxon>
        <taxon>Eurotiomycetes</taxon>
        <taxon>Chaetothyriomycetidae</taxon>
        <taxon>Chaetothyriales</taxon>
        <taxon>Herpotrichiellaceae</taxon>
        <taxon>Exophiala</taxon>
    </lineage>
</organism>
<comment type="catalytic activity">
    <reaction evidence="10">
        <text>dihydroxyacetone + ATP = dihydroxyacetone phosphate + ADP + H(+)</text>
        <dbReference type="Rhea" id="RHEA:15773"/>
        <dbReference type="ChEBI" id="CHEBI:15378"/>
        <dbReference type="ChEBI" id="CHEBI:16016"/>
        <dbReference type="ChEBI" id="CHEBI:30616"/>
        <dbReference type="ChEBI" id="CHEBI:57642"/>
        <dbReference type="ChEBI" id="CHEBI:456216"/>
        <dbReference type="EC" id="2.7.1.29"/>
    </reaction>
</comment>
<dbReference type="InterPro" id="IPR036117">
    <property type="entry name" value="DhaL_dom_sf"/>
</dbReference>
<evidence type="ECO:0000256" key="10">
    <source>
        <dbReference type="ARBA" id="ARBA00048898"/>
    </source>
</evidence>
<dbReference type="SUPFAM" id="SSF82549">
    <property type="entry name" value="DAK1/DegV-like"/>
    <property type="match status" value="1"/>
</dbReference>
<evidence type="ECO:0000256" key="4">
    <source>
        <dbReference type="ARBA" id="ARBA00022679"/>
    </source>
</evidence>
<dbReference type="InterPro" id="IPR004006">
    <property type="entry name" value="DhaK_dom"/>
</dbReference>
<comment type="catalytic activity">
    <reaction evidence="9">
        <text>D-glyceraldehyde + ATP = D-glyceraldehyde 3-phosphate + ADP + H(+)</text>
        <dbReference type="Rhea" id="RHEA:13941"/>
        <dbReference type="ChEBI" id="CHEBI:15378"/>
        <dbReference type="ChEBI" id="CHEBI:17378"/>
        <dbReference type="ChEBI" id="CHEBI:30616"/>
        <dbReference type="ChEBI" id="CHEBI:59776"/>
        <dbReference type="ChEBI" id="CHEBI:456216"/>
        <dbReference type="EC" id="2.7.1.28"/>
    </reaction>
</comment>
<evidence type="ECO:0008006" key="16">
    <source>
        <dbReference type="Google" id="ProtNLM"/>
    </source>
</evidence>
<evidence type="ECO:0000256" key="2">
    <source>
        <dbReference type="ARBA" id="ARBA00004778"/>
    </source>
</evidence>
<dbReference type="AlphaFoldDB" id="A0AAN6ELY4"/>
<dbReference type="GO" id="GO:0004371">
    <property type="term" value="F:glycerone kinase activity"/>
    <property type="evidence" value="ECO:0007669"/>
    <property type="project" value="UniProtKB-EC"/>
</dbReference>
<dbReference type="FunFam" id="3.30.1180.20:FF:000001">
    <property type="entry name" value="Dihydroxyacetone kinase 1"/>
    <property type="match status" value="1"/>
</dbReference>
<evidence type="ECO:0000256" key="1">
    <source>
        <dbReference type="ARBA" id="ARBA00003264"/>
    </source>
</evidence>
<keyword evidence="7" id="KW-0319">Glycerol metabolism</keyword>
<keyword evidence="8" id="KW-0067">ATP-binding</keyword>
<keyword evidence="4" id="KW-0808">Transferase</keyword>
<dbReference type="PANTHER" id="PTHR28629">
    <property type="entry name" value="TRIOKINASE/FMN CYCLASE"/>
    <property type="match status" value="1"/>
</dbReference>
<sequence length="561" mass="59211">MQTKHFVNDADKLVAAGLRSLIITRPELRLDAENKIIYAPEPWHGSSRVSIISGGGSGHEPSFTGFVGDGFLSASVAGTVFASPSSRQVLTAIENVDGSKGVLVTVMNYMGDVLNFGVALEKAKARNPGLQIEMLVVGDDVGVPRSRAGKVGRRGIAGTVLVHKVTGAMAAAGFELQDVVRVGRLVAENLASIGVGMGIHNEAGCARRSGAEAEASSVVAEMLRQLLDTTDSERNFLPKRTSEMVVLVNNLGALSVLELSAVVTEVVDQLQQQYRIKPVRVFAGTFMTSLDGPGFSISLLNNVDTGVNKTLLELLDAPSNVSGWQVPAREEVSSGKRGAASTTSQTTTTGAQQECLLEADLDLAQRRLASGLKAIVAAEPEITKYDDVVGDGDCGTTLKRGAEAVLKSLSTSPPQNIIALLDQVAAAVEDTMDGTSGALYTIFLNSLTHYFKLHAGEKTTVDTTFWSKALESTLTALTKYTPAQVGDRTLMDALLPFAQSLQATGDFKQASQAAKEGAAKTAAMRPGLGRSVYIGNEETWLGKIPDPGAWGLSKFFEGLAQ</sequence>
<evidence type="ECO:0000256" key="11">
    <source>
        <dbReference type="SAM" id="MobiDB-lite"/>
    </source>
</evidence>
<comment type="pathway">
    <text evidence="2">Polyol metabolism; glycerol fermentation; glycerone phosphate from glycerol (oxidative route): step 2/2.</text>
</comment>
<dbReference type="InterPro" id="IPR004007">
    <property type="entry name" value="DhaL_dom"/>
</dbReference>
<dbReference type="InterPro" id="IPR050861">
    <property type="entry name" value="Dihydroxyacetone_Kinase"/>
</dbReference>
<dbReference type="GO" id="GO:0050354">
    <property type="term" value="F:triokinase activity"/>
    <property type="evidence" value="ECO:0007669"/>
    <property type="project" value="UniProtKB-EC"/>
</dbReference>
<dbReference type="PANTHER" id="PTHR28629:SF14">
    <property type="entry name" value="DIHYDROXYACETONE KINASE 1"/>
    <property type="match status" value="1"/>
</dbReference>
<evidence type="ECO:0000313" key="14">
    <source>
        <dbReference type="EMBL" id="KAJ8987024.1"/>
    </source>
</evidence>
<comment type="function">
    <text evidence="1">Catalyzes both the phosphorylation of dihydroxyacetone and of glyceraldehyde.</text>
</comment>
<keyword evidence="6" id="KW-0418">Kinase</keyword>
<dbReference type="PROSITE" id="PS51480">
    <property type="entry name" value="DHAL"/>
    <property type="match status" value="1"/>
</dbReference>
<gene>
    <name evidence="14" type="ORF">HRR80_008960</name>
</gene>
<name>A0AAN6ELY4_EXODE</name>
<evidence type="ECO:0000256" key="5">
    <source>
        <dbReference type="ARBA" id="ARBA00022741"/>
    </source>
</evidence>
<comment type="similarity">
    <text evidence="3">Belongs to the dihydroxyacetone kinase (DAK) family.</text>
</comment>
<evidence type="ECO:0000256" key="3">
    <source>
        <dbReference type="ARBA" id="ARBA00008757"/>
    </source>
</evidence>
<evidence type="ECO:0000256" key="8">
    <source>
        <dbReference type="ARBA" id="ARBA00022840"/>
    </source>
</evidence>
<proteinExistence type="inferred from homology"/>
<dbReference type="GO" id="GO:0019563">
    <property type="term" value="P:glycerol catabolic process"/>
    <property type="evidence" value="ECO:0007669"/>
    <property type="project" value="TreeGrafter"/>
</dbReference>
<dbReference type="FunFam" id="3.40.50.10440:FF:000001">
    <property type="entry name" value="Dihydroxyacetone kinase, DhaK subunit"/>
    <property type="match status" value="1"/>
</dbReference>
<dbReference type="SUPFAM" id="SSF101473">
    <property type="entry name" value="DhaL-like"/>
    <property type="match status" value="1"/>
</dbReference>
<dbReference type="EMBL" id="JAJGCB010000029">
    <property type="protein sequence ID" value="KAJ8987024.1"/>
    <property type="molecule type" value="Genomic_DNA"/>
</dbReference>
<accession>A0AAN6ELY4</accession>
<evidence type="ECO:0000256" key="7">
    <source>
        <dbReference type="ARBA" id="ARBA00022798"/>
    </source>
</evidence>
<dbReference type="SMART" id="SM01120">
    <property type="entry name" value="Dak2"/>
    <property type="match status" value="1"/>
</dbReference>
<evidence type="ECO:0000259" key="12">
    <source>
        <dbReference type="PROSITE" id="PS51480"/>
    </source>
</evidence>
<reference evidence="14" key="1">
    <citation type="submission" date="2023-01" db="EMBL/GenBank/DDBJ databases">
        <title>Exophiala dermititidis isolated from Cystic Fibrosis Patient.</title>
        <authorList>
            <person name="Kurbessoian T."/>
            <person name="Crocker A."/>
            <person name="Murante D."/>
            <person name="Hogan D.A."/>
            <person name="Stajich J.E."/>
        </authorList>
    </citation>
    <scope>NUCLEOTIDE SEQUENCE</scope>
    <source>
        <strain evidence="14">Ex8</strain>
    </source>
</reference>
<dbReference type="Pfam" id="PF02733">
    <property type="entry name" value="Dak1"/>
    <property type="match status" value="1"/>
</dbReference>
<feature type="compositionally biased region" description="Low complexity" evidence="11">
    <location>
        <begin position="338"/>
        <end position="351"/>
    </location>
</feature>
<dbReference type="Gene3D" id="3.30.1180.20">
    <property type="entry name" value="Dihydroxyacetone kinase, domain 2"/>
    <property type="match status" value="1"/>
</dbReference>
<dbReference type="Gene3D" id="3.40.50.10440">
    <property type="entry name" value="Dihydroxyacetone kinase, domain 1"/>
    <property type="match status" value="1"/>
</dbReference>
<keyword evidence="5" id="KW-0547">Nucleotide-binding</keyword>
<comment type="caution">
    <text evidence="14">The sequence shown here is derived from an EMBL/GenBank/DDBJ whole genome shotgun (WGS) entry which is preliminary data.</text>
</comment>
<dbReference type="Gene3D" id="1.25.40.340">
    <property type="match status" value="1"/>
</dbReference>
<evidence type="ECO:0000313" key="15">
    <source>
        <dbReference type="Proteomes" id="UP001161757"/>
    </source>
</evidence>
<dbReference type="GO" id="GO:0005829">
    <property type="term" value="C:cytosol"/>
    <property type="evidence" value="ECO:0007669"/>
    <property type="project" value="TreeGrafter"/>
</dbReference>
<evidence type="ECO:0000259" key="13">
    <source>
        <dbReference type="PROSITE" id="PS51481"/>
    </source>
</evidence>
<dbReference type="GO" id="GO:0005524">
    <property type="term" value="F:ATP binding"/>
    <property type="evidence" value="ECO:0007669"/>
    <property type="project" value="UniProtKB-KW"/>
</dbReference>
<feature type="domain" description="DhaL" evidence="12">
    <location>
        <begin position="362"/>
        <end position="561"/>
    </location>
</feature>
<dbReference type="Proteomes" id="UP001161757">
    <property type="component" value="Unassembled WGS sequence"/>
</dbReference>